<feature type="region of interest" description="Disordered" evidence="1">
    <location>
        <begin position="89"/>
        <end position="114"/>
    </location>
</feature>
<proteinExistence type="predicted"/>
<evidence type="ECO:0000313" key="2">
    <source>
        <dbReference type="EMBL" id="MED6163116.1"/>
    </source>
</evidence>
<keyword evidence="3" id="KW-1185">Reference proteome</keyword>
<reference evidence="2 3" key="1">
    <citation type="journal article" date="2023" name="Plants (Basel)">
        <title>Bridging the Gap: Combining Genomics and Transcriptomics Approaches to Understand Stylosanthes scabra, an Orphan Legume from the Brazilian Caatinga.</title>
        <authorList>
            <person name="Ferreira-Neto J.R.C."/>
            <person name="da Silva M.D."/>
            <person name="Binneck E."/>
            <person name="de Melo N.F."/>
            <person name="da Silva R.H."/>
            <person name="de Melo A.L.T.M."/>
            <person name="Pandolfi V."/>
            <person name="Bustamante F.O."/>
            <person name="Brasileiro-Vidal A.C."/>
            <person name="Benko-Iseppon A.M."/>
        </authorList>
    </citation>
    <scope>NUCLEOTIDE SEQUENCE [LARGE SCALE GENOMIC DNA]</scope>
    <source>
        <tissue evidence="2">Leaves</tissue>
    </source>
</reference>
<organism evidence="2 3">
    <name type="scientific">Stylosanthes scabra</name>
    <dbReference type="NCBI Taxonomy" id="79078"/>
    <lineage>
        <taxon>Eukaryota</taxon>
        <taxon>Viridiplantae</taxon>
        <taxon>Streptophyta</taxon>
        <taxon>Embryophyta</taxon>
        <taxon>Tracheophyta</taxon>
        <taxon>Spermatophyta</taxon>
        <taxon>Magnoliopsida</taxon>
        <taxon>eudicotyledons</taxon>
        <taxon>Gunneridae</taxon>
        <taxon>Pentapetalae</taxon>
        <taxon>rosids</taxon>
        <taxon>fabids</taxon>
        <taxon>Fabales</taxon>
        <taxon>Fabaceae</taxon>
        <taxon>Papilionoideae</taxon>
        <taxon>50 kb inversion clade</taxon>
        <taxon>dalbergioids sensu lato</taxon>
        <taxon>Dalbergieae</taxon>
        <taxon>Pterocarpus clade</taxon>
        <taxon>Stylosanthes</taxon>
    </lineage>
</organism>
<dbReference type="Proteomes" id="UP001341840">
    <property type="component" value="Unassembled WGS sequence"/>
</dbReference>
<dbReference type="EMBL" id="JASCZI010121841">
    <property type="protein sequence ID" value="MED6163116.1"/>
    <property type="molecule type" value="Genomic_DNA"/>
</dbReference>
<evidence type="ECO:0000256" key="1">
    <source>
        <dbReference type="SAM" id="MobiDB-lite"/>
    </source>
</evidence>
<name>A0ABU6UPS9_9FABA</name>
<accession>A0ABU6UPS9</accession>
<gene>
    <name evidence="2" type="ORF">PIB30_076725</name>
</gene>
<sequence length="114" mass="13228">MRRLTHYLHVGWMRRGRRELRVAANRASIGGLDQKLSRPEDMNSIHEEPQLEKQMEFLCNVDEEYVPKVGMTFKTCTEANEFYKEGKDIRHSRGGADEPDVSGKLSGKDVRSYR</sequence>
<comment type="caution">
    <text evidence="2">The sequence shown here is derived from an EMBL/GenBank/DDBJ whole genome shotgun (WGS) entry which is preliminary data.</text>
</comment>
<protein>
    <submittedName>
        <fullName evidence="2">Uncharacterized protein</fullName>
    </submittedName>
</protein>
<evidence type="ECO:0000313" key="3">
    <source>
        <dbReference type="Proteomes" id="UP001341840"/>
    </source>
</evidence>